<keyword evidence="9" id="KW-1185">Reference proteome</keyword>
<organism evidence="8 9">
    <name type="scientific">Undibacterium nitidum</name>
    <dbReference type="NCBI Taxonomy" id="2762298"/>
    <lineage>
        <taxon>Bacteria</taxon>
        <taxon>Pseudomonadati</taxon>
        <taxon>Pseudomonadota</taxon>
        <taxon>Betaproteobacteria</taxon>
        <taxon>Burkholderiales</taxon>
        <taxon>Oxalobacteraceae</taxon>
        <taxon>Undibacterium</taxon>
    </lineage>
</organism>
<protein>
    <submittedName>
        <fullName evidence="8">MucB/RseB C-terminal domain-containing protein</fullName>
    </submittedName>
</protein>
<keyword evidence="3 5" id="KW-0732">Signal</keyword>
<dbReference type="EMBL" id="JACOFZ010000001">
    <property type="protein sequence ID" value="MBC3880080.1"/>
    <property type="molecule type" value="Genomic_DNA"/>
</dbReference>
<accession>A0A923KJV8</accession>
<evidence type="ECO:0000256" key="2">
    <source>
        <dbReference type="ARBA" id="ARBA00008150"/>
    </source>
</evidence>
<evidence type="ECO:0000256" key="4">
    <source>
        <dbReference type="ARBA" id="ARBA00022764"/>
    </source>
</evidence>
<evidence type="ECO:0000259" key="6">
    <source>
        <dbReference type="Pfam" id="PF03888"/>
    </source>
</evidence>
<evidence type="ECO:0000259" key="7">
    <source>
        <dbReference type="Pfam" id="PF17188"/>
    </source>
</evidence>
<dbReference type="CDD" id="cd16327">
    <property type="entry name" value="RseB"/>
    <property type="match status" value="1"/>
</dbReference>
<dbReference type="RefSeq" id="WP_186915381.1">
    <property type="nucleotide sequence ID" value="NZ_JACOFZ010000001.1"/>
</dbReference>
<evidence type="ECO:0000313" key="9">
    <source>
        <dbReference type="Proteomes" id="UP000627446"/>
    </source>
</evidence>
<dbReference type="InterPro" id="IPR005588">
    <property type="entry name" value="MucB_RseB"/>
</dbReference>
<comment type="caution">
    <text evidence="8">The sequence shown here is derived from an EMBL/GenBank/DDBJ whole genome shotgun (WGS) entry which is preliminary data.</text>
</comment>
<dbReference type="GO" id="GO:0042597">
    <property type="term" value="C:periplasmic space"/>
    <property type="evidence" value="ECO:0007669"/>
    <property type="project" value="UniProtKB-SubCell"/>
</dbReference>
<dbReference type="InterPro" id="IPR033436">
    <property type="entry name" value="MucB/RseB_C"/>
</dbReference>
<dbReference type="PANTHER" id="PTHR38782">
    <property type="match status" value="1"/>
</dbReference>
<feature type="domain" description="MucB/RseB C-terminal" evidence="7">
    <location>
        <begin position="226"/>
        <end position="331"/>
    </location>
</feature>
<comment type="subcellular location">
    <subcellularLocation>
        <location evidence="1">Periplasm</location>
    </subcellularLocation>
</comment>
<keyword evidence="4" id="KW-0574">Periplasm</keyword>
<proteinExistence type="inferred from homology"/>
<dbReference type="InterPro" id="IPR033434">
    <property type="entry name" value="MucB/RseB_N"/>
</dbReference>
<evidence type="ECO:0000256" key="1">
    <source>
        <dbReference type="ARBA" id="ARBA00004418"/>
    </source>
</evidence>
<dbReference type="PANTHER" id="PTHR38782:SF1">
    <property type="entry name" value="SIGMA-E FACTOR REGULATORY PROTEIN RSEB"/>
    <property type="match status" value="1"/>
</dbReference>
<gene>
    <name evidence="8" type="ORF">H8K36_01705</name>
</gene>
<dbReference type="Proteomes" id="UP000627446">
    <property type="component" value="Unassembled WGS sequence"/>
</dbReference>
<dbReference type="PIRSF" id="PIRSF005427">
    <property type="entry name" value="RseB"/>
    <property type="match status" value="1"/>
</dbReference>
<dbReference type="Pfam" id="PF03888">
    <property type="entry name" value="MucB_RseB"/>
    <property type="match status" value="1"/>
</dbReference>
<sequence>MFQRLVYRLGVFFLSGILPLVAFAQSNPDDAEMGKLLQSIQSAARKLSYSGTFVYQQGNQIRTSRITHGYDGDVEVEKLEILDGKPREYVRRNGEVNCYLPESKTIQVEKNLTQEEFPALLNESANLLPQSYLIRKAQMSRVAGAECQVLSLQPKDSSRYGFKLCVEKNTNLLLGIQTLNPRQEVIEQIAFTQVSIGDIDKSRLKPSYSGIANWKTEYLTVKANVNSGWSVKSLPAGYKKTLETRRLIPMSASAAGNDSNVVKSHEVVQMMFSDGLSTFSVFIEPNLGNRTEGSLQQGAMTITSKRLGEHWLTVVGEVPSAAIKQVVSSIQFKK</sequence>
<dbReference type="InterPro" id="IPR038484">
    <property type="entry name" value="MucB/RseB_C_sf"/>
</dbReference>
<feature type="signal peptide" evidence="5">
    <location>
        <begin position="1"/>
        <end position="24"/>
    </location>
</feature>
<evidence type="ECO:0000313" key="8">
    <source>
        <dbReference type="EMBL" id="MBC3880080.1"/>
    </source>
</evidence>
<feature type="domain" description="MucB/RseB N-terminal" evidence="6">
    <location>
        <begin position="34"/>
        <end position="207"/>
    </location>
</feature>
<dbReference type="AlphaFoldDB" id="A0A923KJV8"/>
<dbReference type="Pfam" id="PF17188">
    <property type="entry name" value="MucB_RseB_C"/>
    <property type="match status" value="1"/>
</dbReference>
<dbReference type="Gene3D" id="3.30.200.100">
    <property type="entry name" value="MucB/RseB, C-terminal domain"/>
    <property type="match status" value="1"/>
</dbReference>
<reference evidence="8" key="1">
    <citation type="submission" date="2020-08" db="EMBL/GenBank/DDBJ databases">
        <title>Novel species isolated from subtropical streams in China.</title>
        <authorList>
            <person name="Lu H."/>
        </authorList>
    </citation>
    <scope>NUCLEOTIDE SEQUENCE</scope>
    <source>
        <strain evidence="8">LX22W</strain>
    </source>
</reference>
<feature type="chain" id="PRO_5036811736" evidence="5">
    <location>
        <begin position="25"/>
        <end position="334"/>
    </location>
</feature>
<comment type="similarity">
    <text evidence="2">Belongs to the RseB family.</text>
</comment>
<name>A0A923KJV8_9BURK</name>
<evidence type="ECO:0000256" key="5">
    <source>
        <dbReference type="SAM" id="SignalP"/>
    </source>
</evidence>
<dbReference type="Gene3D" id="2.50.20.10">
    <property type="entry name" value="Lipoprotein localisation LolA/LolB/LppX"/>
    <property type="match status" value="1"/>
</dbReference>
<evidence type="ECO:0000256" key="3">
    <source>
        <dbReference type="ARBA" id="ARBA00022729"/>
    </source>
</evidence>